<keyword evidence="2" id="KW-1185">Reference proteome</keyword>
<accession>A0ABW7LCA7</accession>
<gene>
    <name evidence="1" type="ORF">ACGTRS_29920</name>
</gene>
<organism evidence="1 2">
    <name type="scientific">Burkholderia semiarida</name>
    <dbReference type="NCBI Taxonomy" id="2843303"/>
    <lineage>
        <taxon>Bacteria</taxon>
        <taxon>Pseudomonadati</taxon>
        <taxon>Pseudomonadota</taxon>
        <taxon>Betaproteobacteria</taxon>
        <taxon>Burkholderiales</taxon>
        <taxon>Burkholderiaceae</taxon>
        <taxon>Burkholderia</taxon>
        <taxon>Burkholderia cepacia complex</taxon>
    </lineage>
</organism>
<dbReference type="RefSeq" id="WP_059578824.1">
    <property type="nucleotide sequence ID" value="NZ_JAHLCK010000001.1"/>
</dbReference>
<comment type="caution">
    <text evidence="1">The sequence shown here is derived from an EMBL/GenBank/DDBJ whole genome shotgun (WGS) entry which is preliminary data.</text>
</comment>
<evidence type="ECO:0000313" key="2">
    <source>
        <dbReference type="Proteomes" id="UP001609186"/>
    </source>
</evidence>
<dbReference type="EMBL" id="JBIMPM010000056">
    <property type="protein sequence ID" value="MFH5255457.1"/>
    <property type="molecule type" value="Genomic_DNA"/>
</dbReference>
<dbReference type="Proteomes" id="UP001609186">
    <property type="component" value="Unassembled WGS sequence"/>
</dbReference>
<protein>
    <submittedName>
        <fullName evidence="1">Uncharacterized protein</fullName>
    </submittedName>
</protein>
<sequence length="77" mass="7958">MIVQGFVGPGIPVWLRTFVTMSPALVVGTGIDSMRALAISQVVLSAVAALKAVCRRGRPAPAGVPVHRAFSISSASR</sequence>
<name>A0ABW7LCA7_9BURK</name>
<evidence type="ECO:0000313" key="1">
    <source>
        <dbReference type="EMBL" id="MFH5255457.1"/>
    </source>
</evidence>
<proteinExistence type="predicted"/>
<reference evidence="1 2" key="1">
    <citation type="submission" date="2024-10" db="EMBL/GenBank/DDBJ databases">
        <title>Burkholderia semiarida in Mexico.</title>
        <authorList>
            <person name="Estrada P."/>
        </authorList>
    </citation>
    <scope>NUCLEOTIDE SEQUENCE [LARGE SCALE GENOMIC DNA]</scope>
    <source>
        <strain evidence="1 2">CLM7-1</strain>
    </source>
</reference>